<dbReference type="EMBL" id="LANO01000012">
    <property type="protein sequence ID" value="KJV53118.1"/>
    <property type="molecule type" value="Genomic_DNA"/>
</dbReference>
<accession>A0A0F3MBI0</accession>
<dbReference type="AlphaFoldDB" id="A0A0F3MBI0"/>
<reference evidence="1 2" key="1">
    <citation type="submission" date="2015-02" db="EMBL/GenBank/DDBJ databases">
        <title>Genome Sequencing of Rickettsiales.</title>
        <authorList>
            <person name="Daugherty S.C."/>
            <person name="Su Q."/>
            <person name="Abolude K."/>
            <person name="Beier-Sexton M."/>
            <person name="Carlyon J.A."/>
            <person name="Carter R."/>
            <person name="Day N.P."/>
            <person name="Dumler S.J."/>
            <person name="Dyachenko V."/>
            <person name="Godinez A."/>
            <person name="Kurtti T.J."/>
            <person name="Lichay M."/>
            <person name="Mullins K.E."/>
            <person name="Ott S."/>
            <person name="Pappas-Brown V."/>
            <person name="Paris D.H."/>
            <person name="Patel P."/>
            <person name="Richards A.L."/>
            <person name="Sadzewicz L."/>
            <person name="Sears K."/>
            <person name="Seidman D."/>
            <person name="Sengamalay N."/>
            <person name="Stenos J."/>
            <person name="Tallon L.J."/>
            <person name="Vincent G."/>
            <person name="Fraser C.M."/>
            <person name="Munderloh U."/>
            <person name="Dunning-Hotopp J.C."/>
        </authorList>
    </citation>
    <scope>NUCLEOTIDE SEQUENCE [LARGE SCALE GENOMIC DNA]</scope>
    <source>
        <strain evidence="1 2">Gilliam</strain>
    </source>
</reference>
<dbReference type="Proteomes" id="UP000033769">
    <property type="component" value="Unassembled WGS sequence"/>
</dbReference>
<sequence length="73" mass="8063">MLKDNIILTDLYLALNQKINSVLTGQLLAKIGEQHLTAELTTTDTSTKLEVRTPNASSLIQELNISKDLIKVN</sequence>
<dbReference type="PATRIC" id="fig|1359184.3.peg.275"/>
<comment type="caution">
    <text evidence="1">The sequence shown here is derived from an EMBL/GenBank/DDBJ whole genome shotgun (WGS) entry which is preliminary data.</text>
</comment>
<protein>
    <submittedName>
        <fullName evidence="1">Uncharacterized protein</fullName>
    </submittedName>
</protein>
<evidence type="ECO:0000313" key="1">
    <source>
        <dbReference type="EMBL" id="KJV53118.1"/>
    </source>
</evidence>
<name>A0A0F3MBI0_ORITS</name>
<gene>
    <name evidence="1" type="ORF">OTSGILL_1023</name>
</gene>
<evidence type="ECO:0000313" key="2">
    <source>
        <dbReference type="Proteomes" id="UP000033769"/>
    </source>
</evidence>
<proteinExistence type="predicted"/>
<organism evidence="1 2">
    <name type="scientific">Orientia tsutsugamushi str. Gilliam</name>
    <dbReference type="NCBI Taxonomy" id="1359184"/>
    <lineage>
        <taxon>Bacteria</taxon>
        <taxon>Pseudomonadati</taxon>
        <taxon>Pseudomonadota</taxon>
        <taxon>Alphaproteobacteria</taxon>
        <taxon>Rickettsiales</taxon>
        <taxon>Rickettsiaceae</taxon>
        <taxon>Rickettsieae</taxon>
        <taxon>Orientia</taxon>
    </lineage>
</organism>